<dbReference type="EMBL" id="CP136893">
    <property type="protein sequence ID" value="WOL05429.1"/>
    <property type="molecule type" value="Genomic_DNA"/>
</dbReference>
<evidence type="ECO:0000256" key="1">
    <source>
        <dbReference type="SAM" id="MobiDB-lite"/>
    </source>
</evidence>
<evidence type="ECO:0000313" key="2">
    <source>
        <dbReference type="EMBL" id="WOL05429.1"/>
    </source>
</evidence>
<feature type="region of interest" description="Disordered" evidence="1">
    <location>
        <begin position="129"/>
        <end position="183"/>
    </location>
</feature>
<gene>
    <name evidence="2" type="ORF">Cni_G14158</name>
</gene>
<feature type="compositionally biased region" description="Low complexity" evidence="1">
    <location>
        <begin position="145"/>
        <end position="154"/>
    </location>
</feature>
<dbReference type="Proteomes" id="UP001327560">
    <property type="component" value="Chromosome 4"/>
</dbReference>
<keyword evidence="3" id="KW-1185">Reference proteome</keyword>
<organism evidence="2 3">
    <name type="scientific">Canna indica</name>
    <name type="common">Indian-shot</name>
    <dbReference type="NCBI Taxonomy" id="4628"/>
    <lineage>
        <taxon>Eukaryota</taxon>
        <taxon>Viridiplantae</taxon>
        <taxon>Streptophyta</taxon>
        <taxon>Embryophyta</taxon>
        <taxon>Tracheophyta</taxon>
        <taxon>Spermatophyta</taxon>
        <taxon>Magnoliopsida</taxon>
        <taxon>Liliopsida</taxon>
        <taxon>Zingiberales</taxon>
        <taxon>Cannaceae</taxon>
        <taxon>Canna</taxon>
    </lineage>
</organism>
<proteinExistence type="predicted"/>
<sequence length="192" mass="21112">MNKDPLKESPSEVLLYYPAVIGWLAHKEEHPEGLQVVEARASITLDQRLASATYEEEMELAYCEPMGADHSIWSPYYVQLTEFCDKAVAIGMTCPHMHADPTCTILHVRAWFDTHRRAYIVYPSFTLRPSSPSPTPIPALPSSPPNSSSSSLPTQRKEGWPPPPSSSLTPLSSPALPTPASPLPLHTLATLL</sequence>
<name>A0AAQ3QC45_9LILI</name>
<accession>A0AAQ3QC45</accession>
<dbReference type="Pfam" id="PF02458">
    <property type="entry name" value="Transferase"/>
    <property type="match status" value="1"/>
</dbReference>
<dbReference type="AlphaFoldDB" id="A0AAQ3QC45"/>
<protein>
    <submittedName>
        <fullName evidence="2">Protein ECERIFERUM 26-like</fullName>
    </submittedName>
</protein>
<dbReference type="InterPro" id="IPR023213">
    <property type="entry name" value="CAT-like_dom_sf"/>
</dbReference>
<evidence type="ECO:0000313" key="3">
    <source>
        <dbReference type="Proteomes" id="UP001327560"/>
    </source>
</evidence>
<feature type="compositionally biased region" description="Pro residues" evidence="1">
    <location>
        <begin position="131"/>
        <end position="144"/>
    </location>
</feature>
<dbReference type="Gene3D" id="3.30.559.10">
    <property type="entry name" value="Chloramphenicol acetyltransferase-like domain"/>
    <property type="match status" value="1"/>
</dbReference>
<reference evidence="2 3" key="1">
    <citation type="submission" date="2023-10" db="EMBL/GenBank/DDBJ databases">
        <title>Chromosome-scale genome assembly provides insights into flower coloration mechanisms of Canna indica.</title>
        <authorList>
            <person name="Li C."/>
        </authorList>
    </citation>
    <scope>NUCLEOTIDE SEQUENCE [LARGE SCALE GENOMIC DNA]</scope>
    <source>
        <tissue evidence="2">Flower</tissue>
    </source>
</reference>
<feature type="compositionally biased region" description="Low complexity" evidence="1">
    <location>
        <begin position="166"/>
        <end position="175"/>
    </location>
</feature>